<feature type="compositionally biased region" description="Low complexity" evidence="1">
    <location>
        <begin position="141"/>
        <end position="153"/>
    </location>
</feature>
<evidence type="ECO:0000313" key="2">
    <source>
        <dbReference type="EMBL" id="KAG2430905.1"/>
    </source>
</evidence>
<reference evidence="2" key="1">
    <citation type="journal article" date="2020" name="bioRxiv">
        <title>Comparative genomics of Chlamydomonas.</title>
        <authorList>
            <person name="Craig R.J."/>
            <person name="Hasan A.R."/>
            <person name="Ness R.W."/>
            <person name="Keightley P.D."/>
        </authorList>
    </citation>
    <scope>NUCLEOTIDE SEQUENCE</scope>
    <source>
        <strain evidence="2">SAG 7.73</strain>
    </source>
</reference>
<accession>A0A835T1U2</accession>
<gene>
    <name evidence="2" type="ORF">HXX76_009878</name>
</gene>
<dbReference type="EMBL" id="JAEHOC010000026">
    <property type="protein sequence ID" value="KAG2430905.1"/>
    <property type="molecule type" value="Genomic_DNA"/>
</dbReference>
<feature type="region of interest" description="Disordered" evidence="1">
    <location>
        <begin position="133"/>
        <end position="209"/>
    </location>
</feature>
<evidence type="ECO:0000256" key="1">
    <source>
        <dbReference type="SAM" id="MobiDB-lite"/>
    </source>
</evidence>
<dbReference type="Proteomes" id="UP000650467">
    <property type="component" value="Unassembled WGS sequence"/>
</dbReference>
<name>A0A835T1U2_CHLIN</name>
<sequence length="209" mass="20095">MRHRAGGGAKARHSLAGRMLQRTAPATSWLLRGLAGGGALLLRTAAPPSTGGTPAGAAQQRSLAVGTAMMSQQREGAAATGNRAGGGGWSAGSSSGGGGGEEEELVAAVLAADPNTTSPHEARAAMADLQEPLGASGSSRTAAAQGKATPAAGVGSGGAADLRDSPSLMAAAGASGEGRGGDDVVCGNSWDACSPAAADPATRVSPWDQ</sequence>
<comment type="caution">
    <text evidence="2">The sequence shown here is derived from an EMBL/GenBank/DDBJ whole genome shotgun (WGS) entry which is preliminary data.</text>
</comment>
<evidence type="ECO:0000313" key="3">
    <source>
        <dbReference type="Proteomes" id="UP000650467"/>
    </source>
</evidence>
<feature type="compositionally biased region" description="Gly residues" evidence="1">
    <location>
        <begin position="83"/>
        <end position="99"/>
    </location>
</feature>
<organism evidence="2 3">
    <name type="scientific">Chlamydomonas incerta</name>
    <dbReference type="NCBI Taxonomy" id="51695"/>
    <lineage>
        <taxon>Eukaryota</taxon>
        <taxon>Viridiplantae</taxon>
        <taxon>Chlorophyta</taxon>
        <taxon>core chlorophytes</taxon>
        <taxon>Chlorophyceae</taxon>
        <taxon>CS clade</taxon>
        <taxon>Chlamydomonadales</taxon>
        <taxon>Chlamydomonadaceae</taxon>
        <taxon>Chlamydomonas</taxon>
    </lineage>
</organism>
<dbReference type="AlphaFoldDB" id="A0A835T1U2"/>
<keyword evidence="3" id="KW-1185">Reference proteome</keyword>
<feature type="region of interest" description="Disordered" evidence="1">
    <location>
        <begin position="45"/>
        <end position="102"/>
    </location>
</feature>
<protein>
    <submittedName>
        <fullName evidence="2">Uncharacterized protein</fullName>
    </submittedName>
</protein>
<proteinExistence type="predicted"/>